<gene>
    <name evidence="1" type="ORF">BECKTC1821F_GA0114240_11035</name>
</gene>
<accession>A0A451ACC6</accession>
<sequence>MGHEAFRTREVPGFITWIASRRSGTRGRRSFIRLNLFPDNHGDIEFGNGLSIDEITIHGNQNVEIPLCQTE</sequence>
<proteinExistence type="predicted"/>
<evidence type="ECO:0000313" key="1">
    <source>
        <dbReference type="EMBL" id="VFK63682.1"/>
    </source>
</evidence>
<protein>
    <submittedName>
        <fullName evidence="1">Uncharacterized protein</fullName>
    </submittedName>
</protein>
<reference evidence="1" key="1">
    <citation type="submission" date="2019-02" db="EMBL/GenBank/DDBJ databases">
        <authorList>
            <person name="Gruber-Vodicka R. H."/>
            <person name="Seah K. B. B."/>
        </authorList>
    </citation>
    <scope>NUCLEOTIDE SEQUENCE</scope>
    <source>
        <strain evidence="1">BECK_BZ126</strain>
    </source>
</reference>
<dbReference type="AlphaFoldDB" id="A0A451ACC6"/>
<name>A0A451ACC6_9GAMM</name>
<dbReference type="EMBL" id="CAADFW010000103">
    <property type="protein sequence ID" value="VFK63682.1"/>
    <property type="molecule type" value="Genomic_DNA"/>
</dbReference>
<organism evidence="1">
    <name type="scientific">Candidatus Kentrum sp. TC</name>
    <dbReference type="NCBI Taxonomy" id="2126339"/>
    <lineage>
        <taxon>Bacteria</taxon>
        <taxon>Pseudomonadati</taxon>
        <taxon>Pseudomonadota</taxon>
        <taxon>Gammaproteobacteria</taxon>
        <taxon>Candidatus Kentrum</taxon>
    </lineage>
</organism>